<evidence type="ECO:0000256" key="2">
    <source>
        <dbReference type="ARBA" id="ARBA00003215"/>
    </source>
</evidence>
<comment type="catalytic activity">
    <reaction evidence="9">
        <text>adenosine + H2O + H(+) = inosine + NH4(+)</text>
        <dbReference type="Rhea" id="RHEA:24408"/>
        <dbReference type="ChEBI" id="CHEBI:15377"/>
        <dbReference type="ChEBI" id="CHEBI:15378"/>
        <dbReference type="ChEBI" id="CHEBI:16335"/>
        <dbReference type="ChEBI" id="CHEBI:17596"/>
        <dbReference type="ChEBI" id="CHEBI:28938"/>
        <dbReference type="EC" id="3.5.4.4"/>
    </reaction>
    <physiologicalReaction direction="left-to-right" evidence="9">
        <dbReference type="Rhea" id="RHEA:24409"/>
    </physiologicalReaction>
</comment>
<proteinExistence type="inferred from homology"/>
<protein>
    <recommendedName>
        <fullName evidence="12">Purine nucleoside phosphorylase</fullName>
    </recommendedName>
</protein>
<dbReference type="RefSeq" id="WP_380045479.1">
    <property type="nucleotide sequence ID" value="NZ_JBHLTC010000011.1"/>
</dbReference>
<keyword evidence="6" id="KW-0378">Hydrolase</keyword>
<evidence type="ECO:0000313" key="14">
    <source>
        <dbReference type="Proteomes" id="UP001589890"/>
    </source>
</evidence>
<reference evidence="13 14" key="1">
    <citation type="submission" date="2024-09" db="EMBL/GenBank/DDBJ databases">
        <authorList>
            <person name="Sun Q."/>
            <person name="Mori K."/>
        </authorList>
    </citation>
    <scope>NUCLEOTIDE SEQUENCE [LARGE SCALE GENOMIC DNA]</scope>
    <source>
        <strain evidence="13 14">CGMCC 1.15906</strain>
    </source>
</reference>
<dbReference type="PANTHER" id="PTHR30616">
    <property type="entry name" value="UNCHARACTERIZED PROTEIN YFIH"/>
    <property type="match status" value="1"/>
</dbReference>
<dbReference type="InterPro" id="IPR011324">
    <property type="entry name" value="Cytotoxic_necrot_fac-like_cat"/>
</dbReference>
<comment type="catalytic activity">
    <reaction evidence="11">
        <text>S-methyl-5'-thioadenosine + phosphate = 5-(methylsulfanyl)-alpha-D-ribose 1-phosphate + adenine</text>
        <dbReference type="Rhea" id="RHEA:11852"/>
        <dbReference type="ChEBI" id="CHEBI:16708"/>
        <dbReference type="ChEBI" id="CHEBI:17509"/>
        <dbReference type="ChEBI" id="CHEBI:43474"/>
        <dbReference type="ChEBI" id="CHEBI:58533"/>
        <dbReference type="EC" id="2.4.2.28"/>
    </reaction>
    <physiologicalReaction direction="left-to-right" evidence="11">
        <dbReference type="Rhea" id="RHEA:11853"/>
    </physiologicalReaction>
</comment>
<dbReference type="EMBL" id="JBHLTC010000011">
    <property type="protein sequence ID" value="MFC0624305.1"/>
    <property type="molecule type" value="Genomic_DNA"/>
</dbReference>
<keyword evidence="4" id="KW-0808">Transferase</keyword>
<evidence type="ECO:0000256" key="5">
    <source>
        <dbReference type="ARBA" id="ARBA00022723"/>
    </source>
</evidence>
<name>A0ABV6QI49_9ACTN</name>
<comment type="similarity">
    <text evidence="3 12">Belongs to the purine nucleoside phosphorylase YfiH/LACC1 family.</text>
</comment>
<gene>
    <name evidence="13" type="primary">pgeF</name>
    <name evidence="13" type="ORF">ACFFGN_09550</name>
</gene>
<keyword evidence="8" id="KW-0186">Copper</keyword>
<sequence length="244" mass="25524">MFGYDEVIEDVRFAFTDRYGGVSQPPYAELNLGSASGDDVQAVAENVRRVAHAFGVGHGALIRVSQVHGADVHHVDAEADLTFGSPMATADAMVTTRTDVALCIRVADCVPILLADPVNRVAAAVHAGRPGMFAGVVPAAVDAMRELGAQDILAIVGPHVCGRCYEVPVELRDEVAAKVPAAYAETSWGTPALDVGAGVTGQLADAGCRIIDAARCTIESDDLFSYRREGKASGRLAGVVRLLP</sequence>
<evidence type="ECO:0000256" key="7">
    <source>
        <dbReference type="ARBA" id="ARBA00022833"/>
    </source>
</evidence>
<dbReference type="InterPro" id="IPR003730">
    <property type="entry name" value="Cu_polyphenol_OxRdtase"/>
</dbReference>
<evidence type="ECO:0000256" key="12">
    <source>
        <dbReference type="RuleBase" id="RU361274"/>
    </source>
</evidence>
<dbReference type="PANTHER" id="PTHR30616:SF2">
    <property type="entry name" value="PURINE NUCLEOSIDE PHOSPHORYLASE LACC1"/>
    <property type="match status" value="1"/>
</dbReference>
<evidence type="ECO:0000256" key="1">
    <source>
        <dbReference type="ARBA" id="ARBA00000553"/>
    </source>
</evidence>
<comment type="catalytic activity">
    <reaction evidence="10">
        <text>adenosine + phosphate = alpha-D-ribose 1-phosphate + adenine</text>
        <dbReference type="Rhea" id="RHEA:27642"/>
        <dbReference type="ChEBI" id="CHEBI:16335"/>
        <dbReference type="ChEBI" id="CHEBI:16708"/>
        <dbReference type="ChEBI" id="CHEBI:43474"/>
        <dbReference type="ChEBI" id="CHEBI:57720"/>
        <dbReference type="EC" id="2.4.2.1"/>
    </reaction>
    <physiologicalReaction direction="left-to-right" evidence="10">
        <dbReference type="Rhea" id="RHEA:27643"/>
    </physiologicalReaction>
</comment>
<comment type="function">
    <text evidence="2">Purine nucleoside enzyme that catalyzes the phosphorolysis of adenosine and inosine nucleosides, yielding D-ribose 1-phosphate and the respective free bases, adenine and hypoxanthine. Also catalyzes the phosphorolysis of S-methyl-5'-thioadenosine into adenine and S-methyl-5-thio-alpha-D-ribose 1-phosphate. Also has adenosine deaminase activity.</text>
</comment>
<dbReference type="SUPFAM" id="SSF64438">
    <property type="entry name" value="CNF1/YfiH-like putative cysteine hydrolases"/>
    <property type="match status" value="1"/>
</dbReference>
<evidence type="ECO:0000256" key="6">
    <source>
        <dbReference type="ARBA" id="ARBA00022801"/>
    </source>
</evidence>
<evidence type="ECO:0000256" key="10">
    <source>
        <dbReference type="ARBA" id="ARBA00048968"/>
    </source>
</evidence>
<evidence type="ECO:0000256" key="11">
    <source>
        <dbReference type="ARBA" id="ARBA00049893"/>
    </source>
</evidence>
<keyword evidence="14" id="KW-1185">Reference proteome</keyword>
<comment type="caution">
    <text evidence="13">The sequence shown here is derived from an EMBL/GenBank/DDBJ whole genome shotgun (WGS) entry which is preliminary data.</text>
</comment>
<dbReference type="NCBIfam" id="TIGR00726">
    <property type="entry name" value="peptidoglycan editing factor PgeF"/>
    <property type="match status" value="1"/>
</dbReference>
<keyword evidence="5" id="KW-0479">Metal-binding</keyword>
<dbReference type="CDD" id="cd16833">
    <property type="entry name" value="YfiH"/>
    <property type="match status" value="1"/>
</dbReference>
<evidence type="ECO:0000256" key="8">
    <source>
        <dbReference type="ARBA" id="ARBA00023008"/>
    </source>
</evidence>
<evidence type="ECO:0000256" key="4">
    <source>
        <dbReference type="ARBA" id="ARBA00022679"/>
    </source>
</evidence>
<comment type="catalytic activity">
    <reaction evidence="1">
        <text>inosine + phosphate = alpha-D-ribose 1-phosphate + hypoxanthine</text>
        <dbReference type="Rhea" id="RHEA:27646"/>
        <dbReference type="ChEBI" id="CHEBI:17368"/>
        <dbReference type="ChEBI" id="CHEBI:17596"/>
        <dbReference type="ChEBI" id="CHEBI:43474"/>
        <dbReference type="ChEBI" id="CHEBI:57720"/>
        <dbReference type="EC" id="2.4.2.1"/>
    </reaction>
    <physiologicalReaction direction="left-to-right" evidence="1">
        <dbReference type="Rhea" id="RHEA:27647"/>
    </physiologicalReaction>
</comment>
<accession>A0ABV6QI49</accession>
<evidence type="ECO:0000256" key="9">
    <source>
        <dbReference type="ARBA" id="ARBA00047989"/>
    </source>
</evidence>
<dbReference type="InterPro" id="IPR038371">
    <property type="entry name" value="Cu_polyphenol_OxRdtase_sf"/>
</dbReference>
<evidence type="ECO:0000256" key="3">
    <source>
        <dbReference type="ARBA" id="ARBA00007353"/>
    </source>
</evidence>
<keyword evidence="7" id="KW-0862">Zinc</keyword>
<dbReference type="Proteomes" id="UP001589890">
    <property type="component" value="Unassembled WGS sequence"/>
</dbReference>
<dbReference type="Pfam" id="PF02578">
    <property type="entry name" value="Cu-oxidase_4"/>
    <property type="match status" value="1"/>
</dbReference>
<organism evidence="13 14">
    <name type="scientific">Kribbella deserti</name>
    <dbReference type="NCBI Taxonomy" id="1926257"/>
    <lineage>
        <taxon>Bacteria</taxon>
        <taxon>Bacillati</taxon>
        <taxon>Actinomycetota</taxon>
        <taxon>Actinomycetes</taxon>
        <taxon>Propionibacteriales</taxon>
        <taxon>Kribbellaceae</taxon>
        <taxon>Kribbella</taxon>
    </lineage>
</organism>
<evidence type="ECO:0000313" key="13">
    <source>
        <dbReference type="EMBL" id="MFC0624305.1"/>
    </source>
</evidence>
<dbReference type="Gene3D" id="3.60.140.10">
    <property type="entry name" value="CNF1/YfiH-like putative cysteine hydrolases"/>
    <property type="match status" value="1"/>
</dbReference>